<sequence length="537" mass="63210">MRKYHVKITMFIFLIMHLFILTISDLYVYTHTKNFLNFSYRYLFYVCSFFLIFEMKAPKVIKGLLIFLLYVVDISEGVCYYTTYQSFNFQFISAIDFQNGISDQPVLATLAFIAIGIALIFSCATAVDLDLSYRYDFCAYGITSYCLFHYLLIIKKDFSPFSEVLFHFNSEFIGRFNEYMDSPIESSQPPNVKPRNFITFLLESFELQNLGTYNPQRKDLTPFLTNLAKETTVFTNVIKQPFSGWSIASLFAVMCDLPMITDGHTRYDQGHFHLNKNFKCFPDHLHKLNYRNILVAGSYPNIGNFVDFLKMHHYTPYLVQQHGCRHDDQLTKWMIDHFIPKLANDYYNNTNSNNTDSKRPFNLLFYLADTHVGRYKNRCGRKNDGLTSYMNEAECTDGYIKQVYETFQKYNLLENTEVIIYGDHSVMSNNHNFQEPDRNLLLMVPSRKFGEVKTNMTLYDYSHLILNLLDVKYKPNFPFGSNPLQANHVIDVPEKADLNYLYNRFQKEMKFNPNPKGYFNNTDRTEELKIRNYTKKK</sequence>
<feature type="transmembrane region" description="Helical" evidence="6">
    <location>
        <begin position="65"/>
        <end position="84"/>
    </location>
</feature>
<evidence type="ECO:0000259" key="7">
    <source>
        <dbReference type="Pfam" id="PF00884"/>
    </source>
</evidence>
<dbReference type="Proteomes" id="UP000179807">
    <property type="component" value="Unassembled WGS sequence"/>
</dbReference>
<evidence type="ECO:0000256" key="2">
    <source>
        <dbReference type="ARBA" id="ARBA00022475"/>
    </source>
</evidence>
<comment type="subcellular location">
    <subcellularLocation>
        <location evidence="1">Cell membrane</location>
        <topology evidence="1">Multi-pass membrane protein</topology>
    </subcellularLocation>
</comment>
<dbReference type="VEuPathDB" id="TrichDB:TRFO_30657"/>
<dbReference type="GeneID" id="94842190"/>
<evidence type="ECO:0000256" key="1">
    <source>
        <dbReference type="ARBA" id="ARBA00004651"/>
    </source>
</evidence>
<dbReference type="PANTHER" id="PTHR47371">
    <property type="entry name" value="LIPOTEICHOIC ACID SYNTHASE"/>
    <property type="match status" value="1"/>
</dbReference>
<keyword evidence="9" id="KW-1185">Reference proteome</keyword>
<dbReference type="AlphaFoldDB" id="A0A1J4JU60"/>
<feature type="transmembrane region" description="Helical" evidence="6">
    <location>
        <begin position="104"/>
        <end position="125"/>
    </location>
</feature>
<dbReference type="GO" id="GO:0005886">
    <property type="term" value="C:plasma membrane"/>
    <property type="evidence" value="ECO:0007669"/>
    <property type="project" value="UniProtKB-SubCell"/>
</dbReference>
<evidence type="ECO:0000313" key="8">
    <source>
        <dbReference type="EMBL" id="OHT02250.1"/>
    </source>
</evidence>
<reference evidence="8" key="1">
    <citation type="submission" date="2016-10" db="EMBL/GenBank/DDBJ databases">
        <authorList>
            <person name="Benchimol M."/>
            <person name="Almeida L.G."/>
            <person name="Vasconcelos A.T."/>
            <person name="Perreira-Neves A."/>
            <person name="Rosa I.A."/>
            <person name="Tasca T."/>
            <person name="Bogo M.R."/>
            <person name="de Souza W."/>
        </authorList>
    </citation>
    <scope>NUCLEOTIDE SEQUENCE [LARGE SCALE GENOMIC DNA]</scope>
    <source>
        <strain evidence="8">K</strain>
    </source>
</reference>
<evidence type="ECO:0000256" key="5">
    <source>
        <dbReference type="ARBA" id="ARBA00023136"/>
    </source>
</evidence>
<keyword evidence="3 6" id="KW-0812">Transmembrane</keyword>
<keyword evidence="4 6" id="KW-1133">Transmembrane helix</keyword>
<evidence type="ECO:0000313" key="9">
    <source>
        <dbReference type="Proteomes" id="UP000179807"/>
    </source>
</evidence>
<dbReference type="EMBL" id="MLAK01000874">
    <property type="protein sequence ID" value="OHT02250.1"/>
    <property type="molecule type" value="Genomic_DNA"/>
</dbReference>
<protein>
    <recommendedName>
        <fullName evidence="7">Sulfatase N-terminal domain-containing protein</fullName>
    </recommendedName>
</protein>
<dbReference type="Gene3D" id="3.40.720.10">
    <property type="entry name" value="Alkaline Phosphatase, subunit A"/>
    <property type="match status" value="1"/>
</dbReference>
<keyword evidence="2" id="KW-1003">Cell membrane</keyword>
<proteinExistence type="predicted"/>
<dbReference type="InterPro" id="IPR017850">
    <property type="entry name" value="Alkaline_phosphatase_core_sf"/>
</dbReference>
<dbReference type="InterPro" id="IPR000917">
    <property type="entry name" value="Sulfatase_N"/>
</dbReference>
<feature type="transmembrane region" description="Helical" evidence="6">
    <location>
        <begin position="35"/>
        <end position="53"/>
    </location>
</feature>
<feature type="domain" description="Sulfatase N-terminal" evidence="7">
    <location>
        <begin position="195"/>
        <end position="434"/>
    </location>
</feature>
<dbReference type="PANTHER" id="PTHR47371:SF3">
    <property type="entry name" value="PHOSPHOGLYCEROL TRANSFERASE I"/>
    <property type="match status" value="1"/>
</dbReference>
<name>A0A1J4JU60_9EUKA</name>
<dbReference type="SUPFAM" id="SSF53649">
    <property type="entry name" value="Alkaline phosphatase-like"/>
    <property type="match status" value="1"/>
</dbReference>
<keyword evidence="5 6" id="KW-0472">Membrane</keyword>
<evidence type="ECO:0000256" key="3">
    <source>
        <dbReference type="ARBA" id="ARBA00022692"/>
    </source>
</evidence>
<evidence type="ECO:0000256" key="6">
    <source>
        <dbReference type="SAM" id="Phobius"/>
    </source>
</evidence>
<comment type="caution">
    <text evidence="8">The sequence shown here is derived from an EMBL/GenBank/DDBJ whole genome shotgun (WGS) entry which is preliminary data.</text>
</comment>
<evidence type="ECO:0000256" key="4">
    <source>
        <dbReference type="ARBA" id="ARBA00022989"/>
    </source>
</evidence>
<dbReference type="Pfam" id="PF00884">
    <property type="entry name" value="Sulfatase"/>
    <property type="match status" value="1"/>
</dbReference>
<dbReference type="InterPro" id="IPR050448">
    <property type="entry name" value="OpgB/LTA_synthase_biosynth"/>
</dbReference>
<accession>A0A1J4JU60</accession>
<gene>
    <name evidence="8" type="ORF">TRFO_30657</name>
</gene>
<organism evidence="8 9">
    <name type="scientific">Tritrichomonas foetus</name>
    <dbReference type="NCBI Taxonomy" id="1144522"/>
    <lineage>
        <taxon>Eukaryota</taxon>
        <taxon>Metamonada</taxon>
        <taxon>Parabasalia</taxon>
        <taxon>Tritrichomonadida</taxon>
        <taxon>Tritrichomonadidae</taxon>
        <taxon>Tritrichomonas</taxon>
    </lineage>
</organism>
<feature type="transmembrane region" description="Helical" evidence="6">
    <location>
        <begin position="12"/>
        <end position="29"/>
    </location>
</feature>
<dbReference type="RefSeq" id="XP_068355386.1">
    <property type="nucleotide sequence ID" value="XM_068507486.1"/>
</dbReference>
<feature type="transmembrane region" description="Helical" evidence="6">
    <location>
        <begin position="137"/>
        <end position="154"/>
    </location>
</feature>